<dbReference type="Pfam" id="PF13515">
    <property type="entry name" value="FUSC_2"/>
    <property type="match status" value="1"/>
</dbReference>
<evidence type="ECO:0000256" key="3">
    <source>
        <dbReference type="ARBA" id="ARBA00022989"/>
    </source>
</evidence>
<organism evidence="6 7">
    <name type="scientific">Francisella tularensis</name>
    <dbReference type="NCBI Taxonomy" id="263"/>
    <lineage>
        <taxon>Bacteria</taxon>
        <taxon>Pseudomonadati</taxon>
        <taxon>Pseudomonadota</taxon>
        <taxon>Gammaproteobacteria</taxon>
        <taxon>Thiotrichales</taxon>
        <taxon>Francisellaceae</taxon>
        <taxon>Francisella</taxon>
    </lineage>
</organism>
<dbReference type="InterPro" id="IPR049453">
    <property type="entry name" value="Memb_transporter_dom"/>
</dbReference>
<gene>
    <name evidence="6" type="ORF">FNC33_03355</name>
</gene>
<comment type="caution">
    <text evidence="6">The sequence shown here is derived from an EMBL/GenBank/DDBJ whole genome shotgun (WGS) entry which is preliminary data.</text>
</comment>
<keyword evidence="4" id="KW-0472">Membrane</keyword>
<evidence type="ECO:0000256" key="2">
    <source>
        <dbReference type="ARBA" id="ARBA00022692"/>
    </source>
</evidence>
<proteinExistence type="predicted"/>
<keyword evidence="2" id="KW-0812">Transmembrane</keyword>
<evidence type="ECO:0000313" key="6">
    <source>
        <dbReference type="EMBL" id="MWZ39584.1"/>
    </source>
</evidence>
<sequence>MILRVKKFTKSSLRLFMKVNHEHSNIPQLYKNIYISFEIALAACICFLLGFYMSNLLHRGQSIIGGFWCLITVSTILQLSIRDSYLAAFQILVGSVIGGITAFIFTSVLGYYYYVMILAVAISVFITASIGLENAVKMSSANAGVIVALGLYQPSYSPFLNTGLRLIETFSGTAIALFFIFISRIFRIRTDD</sequence>
<accession>A0A3N4AA12</accession>
<evidence type="ECO:0000256" key="4">
    <source>
        <dbReference type="ARBA" id="ARBA00023136"/>
    </source>
</evidence>
<name>A0A3N4AA12_FRATU</name>
<evidence type="ECO:0000259" key="5">
    <source>
        <dbReference type="Pfam" id="PF13515"/>
    </source>
</evidence>
<evidence type="ECO:0000256" key="1">
    <source>
        <dbReference type="ARBA" id="ARBA00004141"/>
    </source>
</evidence>
<comment type="subcellular location">
    <subcellularLocation>
        <location evidence="1">Membrane</location>
        <topology evidence="1">Multi-pass membrane protein</topology>
    </subcellularLocation>
</comment>
<dbReference type="Proteomes" id="UP000469081">
    <property type="component" value="Unassembled WGS sequence"/>
</dbReference>
<dbReference type="AlphaFoldDB" id="A0A3N4AA12"/>
<feature type="domain" description="Integral membrane bound transporter" evidence="5">
    <location>
        <begin position="48"/>
        <end position="179"/>
    </location>
</feature>
<evidence type="ECO:0000313" key="7">
    <source>
        <dbReference type="Proteomes" id="UP000469081"/>
    </source>
</evidence>
<dbReference type="GO" id="GO:0016020">
    <property type="term" value="C:membrane"/>
    <property type="evidence" value="ECO:0007669"/>
    <property type="project" value="UniProtKB-SubCell"/>
</dbReference>
<dbReference type="EMBL" id="VJEZ01000003">
    <property type="protein sequence ID" value="MWZ39584.1"/>
    <property type="molecule type" value="Genomic_DNA"/>
</dbReference>
<protein>
    <submittedName>
        <fullName evidence="6">FUSC family protein</fullName>
    </submittedName>
</protein>
<dbReference type="OMA" id="VQYITIT"/>
<keyword evidence="3" id="KW-1133">Transmembrane helix</keyword>
<reference evidence="6 7" key="1">
    <citation type="submission" date="2019-06" db="EMBL/GenBank/DDBJ databases">
        <title>Phylogeography and genetic diversity of Francisella tularensis subsp. holarctica in France (1947-2018).</title>
        <authorList>
            <person name="Kevin M."/>
            <person name="Madani N."/>
            <person name="Maurin M."/>
        </authorList>
    </citation>
    <scope>NUCLEOTIDE SEQUENCE [LARGE SCALE GENOMIC DNA]</scope>
    <source>
        <strain evidence="6 7">ATCC 15482</strain>
    </source>
</reference>